<feature type="compositionally biased region" description="Basic and acidic residues" evidence="3">
    <location>
        <begin position="178"/>
        <end position="190"/>
    </location>
</feature>
<dbReference type="PROSITE" id="PS00633">
    <property type="entry name" value="BROMODOMAIN_1"/>
    <property type="match status" value="1"/>
</dbReference>
<dbReference type="Pfam" id="PF00439">
    <property type="entry name" value="Bromodomain"/>
    <property type="match status" value="1"/>
</dbReference>
<feature type="region of interest" description="Disordered" evidence="3">
    <location>
        <begin position="110"/>
        <end position="198"/>
    </location>
</feature>
<name>A0AAD2DJ05_9LAMI</name>
<evidence type="ECO:0000313" key="6">
    <source>
        <dbReference type="Proteomes" id="UP000834106"/>
    </source>
</evidence>
<protein>
    <recommendedName>
        <fullName evidence="4">Bromo domain-containing protein</fullName>
    </recommendedName>
</protein>
<feature type="compositionally biased region" description="Basic and acidic residues" evidence="3">
    <location>
        <begin position="85"/>
        <end position="95"/>
    </location>
</feature>
<accession>A0AAD2DJ05</accession>
<sequence>MKTNLTSLPPSPLPNPPSTSIFKDLLNFKTPNQASRTLSFQCSPYSQQPKFFTASKNTIVSYSRCGLKTSSLKSKTTQRLKAFKLEQSKSARKPEFDDDDDERQEKKVKLVVRLPQSGYDVNQKQNQSPHSRDSDSSSGEDGEDSDAEDGEDEEDCVKKRKINAVDYRSSEDVSNSNQEKKVLKTTDTEHGSPLGFGPTVPLPDKKFLVFILDRLQKKDTHGVFSEPVDPDELPDYHEIIEHPMDFGTLRKKLDNGMYKNLEELEADVFLICSNAMQYNAPDTIYFRQARAIRELAKRDFENLKHEGDDGEPQPKIVRRGRPPSKNPKKSVETSPVDHVGPEISSGATLASGEDKGTGSNSYNLRKGPMFYRFRSTDPFVSSNRPRHGENYSEWLVDWNDEFPASILKADMKYGKKHFTVDENRRDTYRQFHPQSSGNELSVFSNSVGDMKQLMPVGLHFEPLAYACSLARFAANLEPVAWKVASKKIESVLPAGVKFGPGWVGQYESPSQPLTFSTKKQNLSNNPTGDSHSSRLVMSNSDLNSSVAYMPSEKMVESVKKLDGQNVASAPGEASLRTRFQGPWKSIDPGHRNGFSGMFGYDLSAMGTSRGSMSGPSGGDPGPSQTLEMLSRNNPSMTQPSVSDNVILEEAKLPENWNTLQPGYSLAKGEVFNSNAEPSDRNSGKSSWQELSMQQRHTLPIPPDLNVRVQGGSPSSSLQIGSPHQPDLALQL</sequence>
<feature type="compositionally biased region" description="Basic residues" evidence="3">
    <location>
        <begin position="316"/>
        <end position="328"/>
    </location>
</feature>
<dbReference type="EMBL" id="OU503037">
    <property type="protein sequence ID" value="CAI9755799.1"/>
    <property type="molecule type" value="Genomic_DNA"/>
</dbReference>
<feature type="domain" description="Bromo" evidence="4">
    <location>
        <begin position="216"/>
        <end position="286"/>
    </location>
</feature>
<dbReference type="Proteomes" id="UP000834106">
    <property type="component" value="Chromosome 2"/>
</dbReference>
<dbReference type="InterPro" id="IPR051831">
    <property type="entry name" value="Bromodomain_contain_prot"/>
</dbReference>
<feature type="region of interest" description="Disordered" evidence="3">
    <location>
        <begin position="672"/>
        <end position="731"/>
    </location>
</feature>
<feature type="compositionally biased region" description="Polar residues" evidence="3">
    <location>
        <begin position="683"/>
        <end position="696"/>
    </location>
</feature>
<dbReference type="InterPro" id="IPR001487">
    <property type="entry name" value="Bromodomain"/>
</dbReference>
<dbReference type="InterPro" id="IPR018359">
    <property type="entry name" value="Bromodomain_CS"/>
</dbReference>
<evidence type="ECO:0000256" key="2">
    <source>
        <dbReference type="PROSITE-ProRule" id="PRU00035"/>
    </source>
</evidence>
<feature type="region of interest" description="Disordered" evidence="3">
    <location>
        <begin position="85"/>
        <end position="104"/>
    </location>
</feature>
<feature type="region of interest" description="Disordered" evidence="3">
    <location>
        <begin position="303"/>
        <end position="361"/>
    </location>
</feature>
<keyword evidence="6" id="KW-1185">Reference proteome</keyword>
<dbReference type="PANTHER" id="PTHR22881">
    <property type="entry name" value="BROMODOMAIN CONTAINING PROTEIN"/>
    <property type="match status" value="1"/>
</dbReference>
<dbReference type="CDD" id="cd04369">
    <property type="entry name" value="Bromodomain"/>
    <property type="match status" value="1"/>
</dbReference>
<feature type="compositionally biased region" description="Polar residues" evidence="3">
    <location>
        <begin position="624"/>
        <end position="640"/>
    </location>
</feature>
<feature type="compositionally biased region" description="Polar residues" evidence="3">
    <location>
        <begin position="711"/>
        <end position="721"/>
    </location>
</feature>
<dbReference type="InterPro" id="IPR036427">
    <property type="entry name" value="Bromodomain-like_sf"/>
</dbReference>
<dbReference type="Gene3D" id="1.20.920.10">
    <property type="entry name" value="Bromodomain-like"/>
    <property type="match status" value="1"/>
</dbReference>
<dbReference type="AlphaFoldDB" id="A0AAD2DJ05"/>
<gene>
    <name evidence="5" type="ORF">FPE_LOCUS3230</name>
</gene>
<feature type="region of interest" description="Disordered" evidence="3">
    <location>
        <begin position="606"/>
        <end position="640"/>
    </location>
</feature>
<dbReference type="PANTHER" id="PTHR22881:SF11">
    <property type="entry name" value="BROMODOMAIN-CONTAINING PROTEIN DDB_G0270170-LIKE ISOFORM X1"/>
    <property type="match status" value="1"/>
</dbReference>
<keyword evidence="1 2" id="KW-0103">Bromodomain</keyword>
<evidence type="ECO:0000313" key="5">
    <source>
        <dbReference type="EMBL" id="CAI9755799.1"/>
    </source>
</evidence>
<evidence type="ECO:0000256" key="1">
    <source>
        <dbReference type="ARBA" id="ARBA00023117"/>
    </source>
</evidence>
<dbReference type="PRINTS" id="PR00503">
    <property type="entry name" value="BROMODOMAIN"/>
</dbReference>
<organism evidence="5 6">
    <name type="scientific">Fraxinus pennsylvanica</name>
    <dbReference type="NCBI Taxonomy" id="56036"/>
    <lineage>
        <taxon>Eukaryota</taxon>
        <taxon>Viridiplantae</taxon>
        <taxon>Streptophyta</taxon>
        <taxon>Embryophyta</taxon>
        <taxon>Tracheophyta</taxon>
        <taxon>Spermatophyta</taxon>
        <taxon>Magnoliopsida</taxon>
        <taxon>eudicotyledons</taxon>
        <taxon>Gunneridae</taxon>
        <taxon>Pentapetalae</taxon>
        <taxon>asterids</taxon>
        <taxon>lamiids</taxon>
        <taxon>Lamiales</taxon>
        <taxon>Oleaceae</taxon>
        <taxon>Oleeae</taxon>
        <taxon>Fraxinus</taxon>
    </lineage>
</organism>
<feature type="compositionally biased region" description="Acidic residues" evidence="3">
    <location>
        <begin position="138"/>
        <end position="155"/>
    </location>
</feature>
<evidence type="ECO:0000256" key="3">
    <source>
        <dbReference type="SAM" id="MobiDB-lite"/>
    </source>
</evidence>
<dbReference type="SMART" id="SM00297">
    <property type="entry name" value="BROMO"/>
    <property type="match status" value="1"/>
</dbReference>
<feature type="region of interest" description="Disordered" evidence="3">
    <location>
        <begin position="513"/>
        <end position="535"/>
    </location>
</feature>
<reference evidence="5" key="1">
    <citation type="submission" date="2023-05" db="EMBL/GenBank/DDBJ databases">
        <authorList>
            <person name="Huff M."/>
        </authorList>
    </citation>
    <scope>NUCLEOTIDE SEQUENCE</scope>
</reference>
<feature type="compositionally biased region" description="Polar residues" evidence="3">
    <location>
        <begin position="119"/>
        <end position="129"/>
    </location>
</feature>
<evidence type="ECO:0000259" key="4">
    <source>
        <dbReference type="PROSITE" id="PS50014"/>
    </source>
</evidence>
<dbReference type="SUPFAM" id="SSF47370">
    <property type="entry name" value="Bromodomain"/>
    <property type="match status" value="1"/>
</dbReference>
<proteinExistence type="predicted"/>
<dbReference type="PROSITE" id="PS50014">
    <property type="entry name" value="BROMODOMAIN_2"/>
    <property type="match status" value="1"/>
</dbReference>
<feature type="region of interest" description="Disordered" evidence="3">
    <location>
        <begin position="1"/>
        <end position="20"/>
    </location>
</feature>